<protein>
    <submittedName>
        <fullName evidence="2">DUF4030 domain-containing protein</fullName>
    </submittedName>
</protein>
<keyword evidence="1" id="KW-1133">Transmembrane helix</keyword>
<gene>
    <name evidence="2" type="ORF">D3H55_10445</name>
</gene>
<feature type="transmembrane region" description="Helical" evidence="1">
    <location>
        <begin position="41"/>
        <end position="61"/>
    </location>
</feature>
<dbReference type="Pfam" id="PF13222">
    <property type="entry name" value="DUF4030"/>
    <property type="match status" value="1"/>
</dbReference>
<sequence>MKDSFKNQVDQIPVPEKRLDAAIDSAIRRGKKKRWSFAKKTGFSAGAAAVLFCLFIGSAFVSPTMAEFASKLPFLNQVFESKPIHEVVSEALRKNYEVDGIGMSYSPKKEFFVTVVGSEDYYESVKADIQEQVEGILASRGYDAFKVKVERPPNRDHAIDPESEEMERKSETLMQALQEKLKDSDYAILSYGTSFLDKKPAVELDIPNTETRTDEIEQIIQEIANEQQLGEVPVNFHKIDMAKREQEGRWQQVITTIGEGLMGRKDYQVKGVGYSNHPSPMTVFVTLQLPASDSAAKDLAKETEQTVNEFIRSDEAEEMIKDDPYKIVIYSKDKEVLLETEY</sequence>
<organism evidence="2 3">
    <name type="scientific">Bacillus salacetis</name>
    <dbReference type="NCBI Taxonomy" id="2315464"/>
    <lineage>
        <taxon>Bacteria</taxon>
        <taxon>Bacillati</taxon>
        <taxon>Bacillota</taxon>
        <taxon>Bacilli</taxon>
        <taxon>Bacillales</taxon>
        <taxon>Bacillaceae</taxon>
        <taxon>Bacillus</taxon>
    </lineage>
</organism>
<dbReference type="EMBL" id="QXIR01000012">
    <property type="protein sequence ID" value="RIW34007.1"/>
    <property type="molecule type" value="Genomic_DNA"/>
</dbReference>
<dbReference type="Proteomes" id="UP000265801">
    <property type="component" value="Unassembled WGS sequence"/>
</dbReference>
<dbReference type="RefSeq" id="WP_119546854.1">
    <property type="nucleotide sequence ID" value="NZ_QXIR01000012.1"/>
</dbReference>
<dbReference type="InterPro" id="IPR025108">
    <property type="entry name" value="DUF4030"/>
</dbReference>
<accession>A0A3A1QYD6</accession>
<evidence type="ECO:0000256" key="1">
    <source>
        <dbReference type="SAM" id="Phobius"/>
    </source>
</evidence>
<proteinExistence type="predicted"/>
<dbReference type="AlphaFoldDB" id="A0A3A1QYD6"/>
<dbReference type="OrthoDB" id="2455196at2"/>
<reference evidence="2 3" key="1">
    <citation type="submission" date="2018-09" db="EMBL/GenBank/DDBJ databases">
        <title>Bacillus saliacetes sp. nov., isolated from Thai shrimp paste (Ka-pi).</title>
        <authorList>
            <person name="Daroonpunt R."/>
            <person name="Tanasupawat S."/>
            <person name="Yiamsombut S."/>
        </authorList>
    </citation>
    <scope>NUCLEOTIDE SEQUENCE [LARGE SCALE GENOMIC DNA]</scope>
    <source>
        <strain evidence="2 3">SKP7-4</strain>
    </source>
</reference>
<evidence type="ECO:0000313" key="2">
    <source>
        <dbReference type="EMBL" id="RIW34007.1"/>
    </source>
</evidence>
<keyword evidence="1" id="KW-0472">Membrane</keyword>
<evidence type="ECO:0000313" key="3">
    <source>
        <dbReference type="Proteomes" id="UP000265801"/>
    </source>
</evidence>
<keyword evidence="3" id="KW-1185">Reference proteome</keyword>
<name>A0A3A1QYD6_9BACI</name>
<keyword evidence="1" id="KW-0812">Transmembrane</keyword>
<comment type="caution">
    <text evidence="2">The sequence shown here is derived from an EMBL/GenBank/DDBJ whole genome shotgun (WGS) entry which is preliminary data.</text>
</comment>